<evidence type="ECO:0000256" key="3">
    <source>
        <dbReference type="SAM" id="MobiDB-lite"/>
    </source>
</evidence>
<dbReference type="Gene3D" id="3.40.50.720">
    <property type="entry name" value="NAD(P)-binding Rossmann-like Domain"/>
    <property type="match status" value="1"/>
</dbReference>
<gene>
    <name evidence="5" type="ORF">DL762_008636</name>
</gene>
<evidence type="ECO:0000259" key="4">
    <source>
        <dbReference type="PROSITE" id="PS50075"/>
    </source>
</evidence>
<evidence type="ECO:0000256" key="1">
    <source>
        <dbReference type="ARBA" id="ARBA00022450"/>
    </source>
</evidence>
<reference evidence="5 6" key="1">
    <citation type="submission" date="2018-06" db="EMBL/GenBank/DDBJ databases">
        <title>Complete Genomes of Monosporascus.</title>
        <authorList>
            <person name="Robinson A.J."/>
            <person name="Natvig D.O."/>
        </authorList>
    </citation>
    <scope>NUCLEOTIDE SEQUENCE [LARGE SCALE GENOMIC DNA]</scope>
    <source>
        <strain evidence="5 6">CBS 609.92</strain>
    </source>
</reference>
<dbReference type="InterPro" id="IPR013968">
    <property type="entry name" value="PKS_KR"/>
</dbReference>
<proteinExistence type="predicted"/>
<feature type="compositionally biased region" description="Polar residues" evidence="3">
    <location>
        <begin position="249"/>
        <end position="262"/>
    </location>
</feature>
<accession>A0ABY0GYX6</accession>
<dbReference type="Proteomes" id="UP000294003">
    <property type="component" value="Unassembled WGS sequence"/>
</dbReference>
<dbReference type="InterPro" id="IPR050091">
    <property type="entry name" value="PKS_NRPS_Biosynth_Enz"/>
</dbReference>
<dbReference type="InterPro" id="IPR009081">
    <property type="entry name" value="PP-bd_ACP"/>
</dbReference>
<dbReference type="Pfam" id="PF00550">
    <property type="entry name" value="PP-binding"/>
    <property type="match status" value="1"/>
</dbReference>
<keyword evidence="6" id="KW-1185">Reference proteome</keyword>
<dbReference type="SUPFAM" id="SSF51735">
    <property type="entry name" value="NAD(P)-binding Rossmann-fold domains"/>
    <property type="match status" value="1"/>
</dbReference>
<comment type="caution">
    <text evidence="5">The sequence shown here is derived from an EMBL/GenBank/DDBJ whole genome shotgun (WGS) entry which is preliminary data.</text>
</comment>
<feature type="domain" description="Carrier" evidence="4">
    <location>
        <begin position="109"/>
        <end position="185"/>
    </location>
</feature>
<sequence>MPPIRGVANAAMVLQDKPFDNMTWEDFEKVLSPKVEGSLNLDELLHSVNADFFRKHGIMALSETDFHDLLTDAIVTGQAGAHQELEIITGIGQDTKASWHVQPQFYAYVNRGTRVREKRQQKASGDINADKINKQSPLMDLGIDSQVAVQVHTWFLEELSVDIPVLRILGGASVMDLRKDAFARLHIESDTGRDESGAAEPPVAQTPTVNNHWYETLTSHTETVGTTKRSVPTQAKTSRNWLKGLKAPSTLSPLSQQESSKGLTGLRV</sequence>
<protein>
    <recommendedName>
        <fullName evidence="4">Carrier domain-containing protein</fullName>
    </recommendedName>
</protein>
<dbReference type="EMBL" id="QJNS01000375">
    <property type="protein sequence ID" value="RYO78578.1"/>
    <property type="molecule type" value="Genomic_DNA"/>
</dbReference>
<dbReference type="PANTHER" id="PTHR43775:SF37">
    <property type="entry name" value="SI:DKEY-61P9.11"/>
    <property type="match status" value="1"/>
</dbReference>
<feature type="compositionally biased region" description="Polar residues" evidence="3">
    <location>
        <begin position="205"/>
        <end position="240"/>
    </location>
</feature>
<evidence type="ECO:0000256" key="2">
    <source>
        <dbReference type="ARBA" id="ARBA00022553"/>
    </source>
</evidence>
<dbReference type="InterPro" id="IPR020806">
    <property type="entry name" value="PKS_PP-bd"/>
</dbReference>
<dbReference type="PROSITE" id="PS50075">
    <property type="entry name" value="CARRIER"/>
    <property type="match status" value="1"/>
</dbReference>
<keyword evidence="1" id="KW-0596">Phosphopantetheine</keyword>
<dbReference type="SMART" id="SM00823">
    <property type="entry name" value="PKS_PP"/>
    <property type="match status" value="1"/>
</dbReference>
<evidence type="ECO:0000313" key="6">
    <source>
        <dbReference type="Proteomes" id="UP000294003"/>
    </source>
</evidence>
<organism evidence="5 6">
    <name type="scientific">Monosporascus cannonballus</name>
    <dbReference type="NCBI Taxonomy" id="155416"/>
    <lineage>
        <taxon>Eukaryota</taxon>
        <taxon>Fungi</taxon>
        <taxon>Dikarya</taxon>
        <taxon>Ascomycota</taxon>
        <taxon>Pezizomycotina</taxon>
        <taxon>Sordariomycetes</taxon>
        <taxon>Xylariomycetidae</taxon>
        <taxon>Xylariales</taxon>
        <taxon>Xylariales incertae sedis</taxon>
        <taxon>Monosporascus</taxon>
    </lineage>
</organism>
<name>A0ABY0GYX6_9PEZI</name>
<keyword evidence="2" id="KW-0597">Phosphoprotein</keyword>
<dbReference type="PANTHER" id="PTHR43775">
    <property type="entry name" value="FATTY ACID SYNTHASE"/>
    <property type="match status" value="1"/>
</dbReference>
<dbReference type="SUPFAM" id="SSF47336">
    <property type="entry name" value="ACP-like"/>
    <property type="match status" value="1"/>
</dbReference>
<dbReference type="InterPro" id="IPR036736">
    <property type="entry name" value="ACP-like_sf"/>
</dbReference>
<evidence type="ECO:0000313" key="5">
    <source>
        <dbReference type="EMBL" id="RYO78578.1"/>
    </source>
</evidence>
<dbReference type="InterPro" id="IPR036291">
    <property type="entry name" value="NAD(P)-bd_dom_sf"/>
</dbReference>
<feature type="region of interest" description="Disordered" evidence="3">
    <location>
        <begin position="191"/>
        <end position="268"/>
    </location>
</feature>
<dbReference type="Pfam" id="PF08659">
    <property type="entry name" value="KR"/>
    <property type="match status" value="1"/>
</dbReference>
<dbReference type="Gene3D" id="1.10.1200.10">
    <property type="entry name" value="ACP-like"/>
    <property type="match status" value="1"/>
</dbReference>